<gene>
    <name evidence="1" type="ORF">PG991_011865</name>
</gene>
<evidence type="ECO:0000313" key="2">
    <source>
        <dbReference type="Proteomes" id="UP001396898"/>
    </source>
</evidence>
<proteinExistence type="predicted"/>
<comment type="caution">
    <text evidence="1">The sequence shown here is derived from an EMBL/GenBank/DDBJ whole genome shotgun (WGS) entry which is preliminary data.</text>
</comment>
<evidence type="ECO:0000313" key="1">
    <source>
        <dbReference type="EMBL" id="KAK8009314.1"/>
    </source>
</evidence>
<name>A0ABR1RFE1_9PEZI</name>
<reference evidence="1 2" key="1">
    <citation type="submission" date="2023-01" db="EMBL/GenBank/DDBJ databases">
        <title>Analysis of 21 Apiospora genomes using comparative genomics revels a genus with tremendous synthesis potential of carbohydrate active enzymes and secondary metabolites.</title>
        <authorList>
            <person name="Sorensen T."/>
        </authorList>
    </citation>
    <scope>NUCLEOTIDE SEQUENCE [LARGE SCALE GENOMIC DNA]</scope>
    <source>
        <strain evidence="1 2">CBS 20057</strain>
    </source>
</reference>
<dbReference type="EMBL" id="JAQQWI010000016">
    <property type="protein sequence ID" value="KAK8009314.1"/>
    <property type="molecule type" value="Genomic_DNA"/>
</dbReference>
<sequence>MTDCETAFTTIPKPRSRSMADLSKCIKLSVTQARIKDDMDLNNPKTAEVKAMEGAYTLEPDLRDELWNSMNLKMSIYTGRYTGYGSWVVAFPELQQGFV</sequence>
<keyword evidence="2" id="KW-1185">Reference proteome</keyword>
<protein>
    <submittedName>
        <fullName evidence="1">Uncharacterized protein</fullName>
    </submittedName>
</protein>
<accession>A0ABR1RFE1</accession>
<dbReference type="Proteomes" id="UP001396898">
    <property type="component" value="Unassembled WGS sequence"/>
</dbReference>
<organism evidence="1 2">
    <name type="scientific">Apiospora marii</name>
    <dbReference type="NCBI Taxonomy" id="335849"/>
    <lineage>
        <taxon>Eukaryota</taxon>
        <taxon>Fungi</taxon>
        <taxon>Dikarya</taxon>
        <taxon>Ascomycota</taxon>
        <taxon>Pezizomycotina</taxon>
        <taxon>Sordariomycetes</taxon>
        <taxon>Xylariomycetidae</taxon>
        <taxon>Amphisphaeriales</taxon>
        <taxon>Apiosporaceae</taxon>
        <taxon>Apiospora</taxon>
    </lineage>
</organism>